<comment type="caution">
    <text evidence="1">The sequence shown here is derived from an EMBL/GenBank/DDBJ whole genome shotgun (WGS) entry which is preliminary data.</text>
</comment>
<dbReference type="Proteomes" id="UP000738359">
    <property type="component" value="Unassembled WGS sequence"/>
</dbReference>
<accession>A0A9P6IW96</accession>
<evidence type="ECO:0000313" key="2">
    <source>
        <dbReference type="Proteomes" id="UP000738359"/>
    </source>
</evidence>
<dbReference type="OrthoDB" id="2444156at2759"/>
<dbReference type="AlphaFoldDB" id="A0A9P6IW96"/>
<organism evidence="1 2">
    <name type="scientific">Mortierella alpina</name>
    <name type="common">Oleaginous fungus</name>
    <name type="synonym">Mortierella renispora</name>
    <dbReference type="NCBI Taxonomy" id="64518"/>
    <lineage>
        <taxon>Eukaryota</taxon>
        <taxon>Fungi</taxon>
        <taxon>Fungi incertae sedis</taxon>
        <taxon>Mucoromycota</taxon>
        <taxon>Mortierellomycotina</taxon>
        <taxon>Mortierellomycetes</taxon>
        <taxon>Mortierellales</taxon>
        <taxon>Mortierellaceae</taxon>
        <taxon>Mortierella</taxon>
    </lineage>
</organism>
<evidence type="ECO:0000313" key="1">
    <source>
        <dbReference type="EMBL" id="KAF9950175.1"/>
    </source>
</evidence>
<proteinExistence type="predicted"/>
<sequence>DLTAMEPEAVVIEHARKLSDVDVSTISGTVPVVARTKIVTIGTTSSTSEDIVHEDIVHEHISKDTVKIEGEESKEITLDEITVEETVKKNEKSTDISYVTPTDYKLDGPHETIKSAKEAFQVNYKEKFDVEWKKPETPIRDQWVYEVKSYETFEVVEVVEELFEETEAEVIIHYEQDFDPFELEKTKPLAEGKRGGNAGLSTSVLTAMITASQM</sequence>
<keyword evidence="2" id="KW-1185">Reference proteome</keyword>
<feature type="non-terminal residue" evidence="1">
    <location>
        <position position="1"/>
    </location>
</feature>
<dbReference type="EMBL" id="JAAAHY010001332">
    <property type="protein sequence ID" value="KAF9950175.1"/>
    <property type="molecule type" value="Genomic_DNA"/>
</dbReference>
<gene>
    <name evidence="1" type="ORF">BGZ70_001479</name>
</gene>
<protein>
    <submittedName>
        <fullName evidence="1">Uncharacterized protein</fullName>
    </submittedName>
</protein>
<name>A0A9P6IW96_MORAP</name>
<reference evidence="1" key="1">
    <citation type="journal article" date="2020" name="Fungal Divers.">
        <title>Resolving the Mortierellaceae phylogeny through synthesis of multi-gene phylogenetics and phylogenomics.</title>
        <authorList>
            <person name="Vandepol N."/>
            <person name="Liber J."/>
            <person name="Desiro A."/>
            <person name="Na H."/>
            <person name="Kennedy M."/>
            <person name="Barry K."/>
            <person name="Grigoriev I.V."/>
            <person name="Miller A.N."/>
            <person name="O'Donnell K."/>
            <person name="Stajich J.E."/>
            <person name="Bonito G."/>
        </authorList>
    </citation>
    <scope>NUCLEOTIDE SEQUENCE</scope>
    <source>
        <strain evidence="1">CK1249</strain>
    </source>
</reference>